<dbReference type="Proteomes" id="UP000622430">
    <property type="component" value="Segment"/>
</dbReference>
<organism evidence="1 2">
    <name type="scientific">Burkholderia phage BCSR52</name>
    <dbReference type="NCBI Taxonomy" id="2805748"/>
    <lineage>
        <taxon>Viruses</taxon>
        <taxon>Duplodnaviria</taxon>
        <taxon>Heunggongvirae</taxon>
        <taxon>Uroviricota</taxon>
        <taxon>Caudoviricetes</taxon>
        <taxon>Lindbergviridae</taxon>
        <taxon>Irusalimvirus</taxon>
        <taxon>Irusalimvirus BCSR52</taxon>
    </lineage>
</organism>
<name>A0A889IQZ6_9CAUD</name>
<reference evidence="1" key="1">
    <citation type="submission" date="2021-01" db="EMBL/GenBank/DDBJ databases">
        <authorList>
            <person name="Rakov C."/>
            <person name="Alkalay-Oren S."/>
            <person name="Coppenhagen-Glazer S."/>
            <person name="Hazan R."/>
        </authorList>
    </citation>
    <scope>NUCLEOTIDE SEQUENCE</scope>
</reference>
<keyword evidence="2" id="KW-1185">Reference proteome</keyword>
<evidence type="ECO:0000313" key="2">
    <source>
        <dbReference type="Proteomes" id="UP000622430"/>
    </source>
</evidence>
<sequence length="46" mass="5405">MNVTTNHETGFLDQIFDVYEDLQEVPFFQSRWIVLDILIVIAAFLC</sequence>
<dbReference type="EMBL" id="MW460246">
    <property type="protein sequence ID" value="QRE00373.1"/>
    <property type="molecule type" value="Genomic_DNA"/>
</dbReference>
<protein>
    <submittedName>
        <fullName evidence="1">Uncharacterized protein</fullName>
    </submittedName>
</protein>
<evidence type="ECO:0000313" key="1">
    <source>
        <dbReference type="EMBL" id="QRE00373.1"/>
    </source>
</evidence>
<proteinExistence type="predicted"/>
<accession>A0A889IQZ6</accession>